<dbReference type="SUPFAM" id="SSF82771">
    <property type="entry name" value="GIY-YIG endonuclease"/>
    <property type="match status" value="1"/>
</dbReference>
<dbReference type="InterPro" id="IPR001162">
    <property type="entry name" value="UvrC_RNase_H_dom"/>
</dbReference>
<dbReference type="PANTHER" id="PTHR30562:SF1">
    <property type="entry name" value="UVRABC SYSTEM PROTEIN C"/>
    <property type="match status" value="1"/>
</dbReference>
<sequence>ENEKQALLLEDQLIKKYKPRYNIQWRDDKSYFWVVFSEDKWPRVEVVHKNKFKIKNLKIKINGIGPFVNGRELKHVLRVLRKIIPYRTCKNPYNKPCLQWHLGLCPAHSTVLLPEQAQRARRKPDPSTSAAYGGLRSGNKLENYLNSLNSLSQFLRLYAGEPIRIEAYDISNIQGKFATGSMIVFYGNKPSKSDYRKFRIKTVRGVNDVAMIKEVLKRRFGHPEWPLPDLILIDGGIAQLNAAKLEIGNWPALGRAEARPGKLEIPLFALAKREDEIYTEYSSKPLKISRLPESLRVTFQHIRDEAHRFAIFYYRYLHGQVVKIRQVRRRRTKIKNNM</sequence>
<evidence type="ECO:0000313" key="4">
    <source>
        <dbReference type="Proteomes" id="UP000229561"/>
    </source>
</evidence>
<feature type="domain" description="GIY-YIG" evidence="1">
    <location>
        <begin position="1"/>
        <end position="23"/>
    </location>
</feature>
<dbReference type="AlphaFoldDB" id="A0A2M7IHV5"/>
<dbReference type="GO" id="GO:0009381">
    <property type="term" value="F:excinuclease ABC activity"/>
    <property type="evidence" value="ECO:0007669"/>
    <property type="project" value="InterPro"/>
</dbReference>
<dbReference type="Proteomes" id="UP000229561">
    <property type="component" value="Unassembled WGS sequence"/>
</dbReference>
<evidence type="ECO:0000259" key="2">
    <source>
        <dbReference type="PROSITE" id="PS50165"/>
    </source>
</evidence>
<feature type="non-terminal residue" evidence="3">
    <location>
        <position position="1"/>
    </location>
</feature>
<dbReference type="GO" id="GO:0009380">
    <property type="term" value="C:excinuclease repair complex"/>
    <property type="evidence" value="ECO:0007669"/>
    <property type="project" value="TreeGrafter"/>
</dbReference>
<dbReference type="GO" id="GO:0006974">
    <property type="term" value="P:DNA damage response"/>
    <property type="evidence" value="ECO:0007669"/>
    <property type="project" value="TreeGrafter"/>
</dbReference>
<dbReference type="PROSITE" id="PS50165">
    <property type="entry name" value="UVRC"/>
    <property type="match status" value="1"/>
</dbReference>
<dbReference type="InterPro" id="IPR000305">
    <property type="entry name" value="GIY-YIG_endonuc"/>
</dbReference>
<dbReference type="PROSITE" id="PS50164">
    <property type="entry name" value="GIY_YIG"/>
    <property type="match status" value="1"/>
</dbReference>
<protein>
    <recommendedName>
        <fullName evidence="5">UvrC family homology region profile domain-containing protein</fullName>
    </recommendedName>
</protein>
<name>A0A2M7IHV5_9BACT</name>
<evidence type="ECO:0000313" key="3">
    <source>
        <dbReference type="EMBL" id="PIW76113.1"/>
    </source>
</evidence>
<accession>A0A2M7IHV5</accession>
<dbReference type="Pfam" id="PF08459">
    <property type="entry name" value="UvrC_RNaseH_dom"/>
    <property type="match status" value="1"/>
</dbReference>
<dbReference type="Gene3D" id="3.30.420.340">
    <property type="entry name" value="UvrC, RNAse H endonuclease domain"/>
    <property type="match status" value="1"/>
</dbReference>
<proteinExistence type="predicted"/>
<dbReference type="Gene3D" id="3.40.1440.10">
    <property type="entry name" value="GIY-YIG endonuclease"/>
    <property type="match status" value="1"/>
</dbReference>
<dbReference type="EMBL" id="PFGY01000081">
    <property type="protein sequence ID" value="PIW76113.1"/>
    <property type="molecule type" value="Genomic_DNA"/>
</dbReference>
<gene>
    <name evidence="3" type="ORF">CO001_03070</name>
</gene>
<evidence type="ECO:0008006" key="5">
    <source>
        <dbReference type="Google" id="ProtNLM"/>
    </source>
</evidence>
<reference evidence="4" key="1">
    <citation type="submission" date="2017-09" db="EMBL/GenBank/DDBJ databases">
        <title>Depth-based differentiation of microbial function through sediment-hosted aquifers and enrichment of novel symbionts in the deep terrestrial subsurface.</title>
        <authorList>
            <person name="Probst A.J."/>
            <person name="Ladd B."/>
            <person name="Jarett J.K."/>
            <person name="Geller-Mcgrath D.E."/>
            <person name="Sieber C.M.K."/>
            <person name="Emerson J.B."/>
            <person name="Anantharaman K."/>
            <person name="Thomas B.C."/>
            <person name="Malmstrom R."/>
            <person name="Stieglmeier M."/>
            <person name="Klingl A."/>
            <person name="Woyke T."/>
            <person name="Ryan C.M."/>
            <person name="Banfield J.F."/>
        </authorList>
    </citation>
    <scope>NUCLEOTIDE SEQUENCE [LARGE SCALE GENOMIC DNA]</scope>
</reference>
<dbReference type="InterPro" id="IPR038476">
    <property type="entry name" value="UvrC_RNase_H_dom_sf"/>
</dbReference>
<organism evidence="3 4">
    <name type="scientific">Candidatus Portnoybacteria bacterium CG_4_8_14_3_um_filter_40_10</name>
    <dbReference type="NCBI Taxonomy" id="1974801"/>
    <lineage>
        <taxon>Bacteria</taxon>
        <taxon>Candidatus Portnoyibacteriota</taxon>
    </lineage>
</organism>
<dbReference type="InterPro" id="IPR035901">
    <property type="entry name" value="GIY-YIG_endonuc_sf"/>
</dbReference>
<dbReference type="PANTHER" id="PTHR30562">
    <property type="entry name" value="UVRC/OXIDOREDUCTASE"/>
    <property type="match status" value="1"/>
</dbReference>
<evidence type="ECO:0000259" key="1">
    <source>
        <dbReference type="PROSITE" id="PS50164"/>
    </source>
</evidence>
<dbReference type="InterPro" id="IPR050066">
    <property type="entry name" value="UvrABC_protein_C"/>
</dbReference>
<feature type="domain" description="UvrC family homology region profile" evidence="2">
    <location>
        <begin position="142"/>
        <end position="244"/>
    </location>
</feature>
<comment type="caution">
    <text evidence="3">The sequence shown here is derived from an EMBL/GenBank/DDBJ whole genome shotgun (WGS) entry which is preliminary data.</text>
</comment>